<comment type="similarity">
    <text evidence="3">Belongs to the FYV10 family.</text>
</comment>
<dbReference type="Pfam" id="PF10607">
    <property type="entry name" value="CTLH"/>
    <property type="match status" value="1"/>
</dbReference>
<evidence type="ECO:0000256" key="2">
    <source>
        <dbReference type="ARBA" id="ARBA00004496"/>
    </source>
</evidence>
<name>A0A8H3F440_9LECA</name>
<dbReference type="AlphaFoldDB" id="A0A8H3F440"/>
<dbReference type="PANTHER" id="PTHR12170">
    <property type="entry name" value="MACROPHAGE ERYTHROBLAST ATTACHER-RELATED"/>
    <property type="match status" value="1"/>
</dbReference>
<dbReference type="PANTHER" id="PTHR12170:SF2">
    <property type="entry name" value="E3 UBIQUITIN-PROTEIN TRANSFERASE MAEA"/>
    <property type="match status" value="1"/>
</dbReference>
<evidence type="ECO:0000256" key="8">
    <source>
        <dbReference type="PROSITE-ProRule" id="PRU01215"/>
    </source>
</evidence>
<evidence type="ECO:0000256" key="3">
    <source>
        <dbReference type="ARBA" id="ARBA00010615"/>
    </source>
</evidence>
<dbReference type="SMART" id="SM00757">
    <property type="entry name" value="CRA"/>
    <property type="match status" value="1"/>
</dbReference>
<organism evidence="12 13">
    <name type="scientific">Gomphillus americanus</name>
    <dbReference type="NCBI Taxonomy" id="1940652"/>
    <lineage>
        <taxon>Eukaryota</taxon>
        <taxon>Fungi</taxon>
        <taxon>Dikarya</taxon>
        <taxon>Ascomycota</taxon>
        <taxon>Pezizomycotina</taxon>
        <taxon>Lecanoromycetes</taxon>
        <taxon>OSLEUM clade</taxon>
        <taxon>Ostropomycetidae</taxon>
        <taxon>Ostropales</taxon>
        <taxon>Graphidaceae</taxon>
        <taxon>Gomphilloideae</taxon>
        <taxon>Gomphillus</taxon>
    </lineage>
</organism>
<evidence type="ECO:0000256" key="6">
    <source>
        <dbReference type="ARBA" id="ARBA00022771"/>
    </source>
</evidence>
<dbReference type="Proteomes" id="UP000664169">
    <property type="component" value="Unassembled WGS sequence"/>
</dbReference>
<keyword evidence="13" id="KW-1185">Reference proteome</keyword>
<dbReference type="InterPro" id="IPR006594">
    <property type="entry name" value="LisH"/>
</dbReference>
<dbReference type="OrthoDB" id="1933455at2759"/>
<dbReference type="EMBL" id="CAJPDQ010000010">
    <property type="protein sequence ID" value="CAF9915313.1"/>
    <property type="molecule type" value="Genomic_DNA"/>
</dbReference>
<dbReference type="GO" id="GO:0043161">
    <property type="term" value="P:proteasome-mediated ubiquitin-dependent protein catabolic process"/>
    <property type="evidence" value="ECO:0007669"/>
    <property type="project" value="InterPro"/>
</dbReference>
<keyword evidence="7" id="KW-0862">Zinc</keyword>
<dbReference type="PROSITE" id="PS51867">
    <property type="entry name" value="ZF_RING_GID"/>
    <property type="match status" value="1"/>
</dbReference>
<dbReference type="InterPro" id="IPR045098">
    <property type="entry name" value="Fyv10_fam"/>
</dbReference>
<evidence type="ECO:0000259" key="11">
    <source>
        <dbReference type="PROSITE" id="PS51867"/>
    </source>
</evidence>
<feature type="coiled-coil region" evidence="9">
    <location>
        <begin position="73"/>
        <end position="100"/>
    </location>
</feature>
<dbReference type="PROSITE" id="PS50897">
    <property type="entry name" value="CTLH"/>
    <property type="match status" value="1"/>
</dbReference>
<keyword evidence="4" id="KW-0963">Cytoplasm</keyword>
<feature type="domain" description="RING-Gid-type" evidence="11">
    <location>
        <begin position="329"/>
        <end position="390"/>
    </location>
</feature>
<dbReference type="GO" id="GO:0061630">
    <property type="term" value="F:ubiquitin protein ligase activity"/>
    <property type="evidence" value="ECO:0007669"/>
    <property type="project" value="InterPro"/>
</dbReference>
<evidence type="ECO:0000256" key="7">
    <source>
        <dbReference type="ARBA" id="ARBA00022833"/>
    </source>
</evidence>
<evidence type="ECO:0008006" key="14">
    <source>
        <dbReference type="Google" id="ProtNLM"/>
    </source>
</evidence>
<comment type="caution">
    <text evidence="12">The sequence shown here is derived from an EMBL/GenBank/DDBJ whole genome shotgun (WGS) entry which is preliminary data.</text>
</comment>
<keyword evidence="6 8" id="KW-0863">Zinc-finger</keyword>
<dbReference type="InterPro" id="IPR024964">
    <property type="entry name" value="CTLH/CRA"/>
</dbReference>
<evidence type="ECO:0000256" key="4">
    <source>
        <dbReference type="ARBA" id="ARBA00022490"/>
    </source>
</evidence>
<evidence type="ECO:0000256" key="5">
    <source>
        <dbReference type="ARBA" id="ARBA00022723"/>
    </source>
</evidence>
<evidence type="ECO:0000259" key="10">
    <source>
        <dbReference type="PROSITE" id="PS50897"/>
    </source>
</evidence>
<gene>
    <name evidence="12" type="ORF">GOMPHAMPRED_000691</name>
</gene>
<feature type="domain" description="CTLH" evidence="10">
    <location>
        <begin position="181"/>
        <end position="224"/>
    </location>
</feature>
<dbReference type="SMART" id="SM00668">
    <property type="entry name" value="CTLH"/>
    <property type="match status" value="1"/>
</dbReference>
<dbReference type="GO" id="GO:0008270">
    <property type="term" value="F:zinc ion binding"/>
    <property type="evidence" value="ECO:0007669"/>
    <property type="project" value="UniProtKB-KW"/>
</dbReference>
<dbReference type="GO" id="GO:0005737">
    <property type="term" value="C:cytoplasm"/>
    <property type="evidence" value="ECO:0007669"/>
    <property type="project" value="UniProtKB-SubCell"/>
</dbReference>
<dbReference type="GO" id="GO:0005634">
    <property type="term" value="C:nucleus"/>
    <property type="evidence" value="ECO:0007669"/>
    <property type="project" value="TreeGrafter"/>
</dbReference>
<evidence type="ECO:0000256" key="1">
    <source>
        <dbReference type="ARBA" id="ARBA00002343"/>
    </source>
</evidence>
<sequence>MAEDFITTKLNPDNHLLLEQPLIRLHYELSRKNFKSVQKQVEHDRGQILSTLKTVANAALSGSQDPFQALATVESMINRLEALGQKLQAVQENEKRLQAKSRQRIKHLGELYTMQSLIDVKYEEWSRTRLDRLLVDYLVRHGFGNTAKELVKRKDLEGLTDVDVFEECYKIELNLKTGTGLTEALSWCIEHKALMKKERGNNALEFHLRLQQFIELVRKRKLIEAKAHMQKHLAPQTEMYQQEVFEATGLFAYPPTTRTEPYVNLFSTERWNFLSQLFVKTHHELFAIPEYPLLQVALWGGLVALKTPTCHSANNSRITSSRSAMVTVCPICSTELNDLAKGIPYAHHSKSFVENSPVVLPNGRVYGRERLRASLAKIGVAPGLIRDPITGDVYVESQLKPIYFP</sequence>
<protein>
    <recommendedName>
        <fullName evidence="14">Protein FYV10</fullName>
    </recommendedName>
</protein>
<evidence type="ECO:0000256" key="9">
    <source>
        <dbReference type="SAM" id="Coils"/>
    </source>
</evidence>
<dbReference type="InterPro" id="IPR044063">
    <property type="entry name" value="ZF_RING_GID"/>
</dbReference>
<proteinExistence type="inferred from homology"/>
<dbReference type="PROSITE" id="PS50896">
    <property type="entry name" value="LISH"/>
    <property type="match status" value="1"/>
</dbReference>
<feature type="zinc finger region" description="RING-Gid-type" evidence="8">
    <location>
        <begin position="329"/>
        <end position="390"/>
    </location>
</feature>
<comment type="function">
    <text evidence="1">Involved in the proteasome-dependent degradation of fructose-1,6-bisphosphatase.</text>
</comment>
<dbReference type="GO" id="GO:0034657">
    <property type="term" value="C:GID complex"/>
    <property type="evidence" value="ECO:0007669"/>
    <property type="project" value="TreeGrafter"/>
</dbReference>
<keyword evidence="5" id="KW-0479">Metal-binding</keyword>
<accession>A0A8H3F440</accession>
<evidence type="ECO:0000313" key="12">
    <source>
        <dbReference type="EMBL" id="CAF9915313.1"/>
    </source>
</evidence>
<comment type="subcellular location">
    <subcellularLocation>
        <location evidence="2">Cytoplasm</location>
    </subcellularLocation>
</comment>
<dbReference type="InterPro" id="IPR006595">
    <property type="entry name" value="CTLH_C"/>
</dbReference>
<dbReference type="InterPro" id="IPR013144">
    <property type="entry name" value="CRA_dom"/>
</dbReference>
<reference evidence="12" key="1">
    <citation type="submission" date="2021-03" db="EMBL/GenBank/DDBJ databases">
        <authorList>
            <person name="Tagirdzhanova G."/>
        </authorList>
    </citation>
    <scope>NUCLEOTIDE SEQUENCE</scope>
</reference>
<keyword evidence="9" id="KW-0175">Coiled coil</keyword>
<evidence type="ECO:0000313" key="13">
    <source>
        <dbReference type="Proteomes" id="UP000664169"/>
    </source>
</evidence>